<protein>
    <submittedName>
        <fullName evidence="1">Uncharacterized protein</fullName>
    </submittedName>
</protein>
<gene>
    <name evidence="1" type="ORF">LCGC14_0408220</name>
</gene>
<proteinExistence type="predicted"/>
<name>A0A0F9VGM8_9ZZZZ</name>
<reference evidence="1" key="1">
    <citation type="journal article" date="2015" name="Nature">
        <title>Complex archaea that bridge the gap between prokaryotes and eukaryotes.</title>
        <authorList>
            <person name="Spang A."/>
            <person name="Saw J.H."/>
            <person name="Jorgensen S.L."/>
            <person name="Zaremba-Niedzwiedzka K."/>
            <person name="Martijn J."/>
            <person name="Lind A.E."/>
            <person name="van Eijk R."/>
            <person name="Schleper C."/>
            <person name="Guy L."/>
            <person name="Ettema T.J."/>
        </authorList>
    </citation>
    <scope>NUCLEOTIDE SEQUENCE</scope>
</reference>
<sequence>MTIEREKGWRDIGWCIRPLETLSVSSCLKEVHAEQPGRLWYSSDPRPTAEAAMSLAGKSMAPAIADLAMDLMEQDRPIEAAGWKIEWFGDVSKGQVHFNMTRPGAPGCWQVCVGFEREVSEQGEIKRAALDAENAKMDPRELVLRLLNDEETEETAFRAKEGNFRAPRRGDEFSVISATALRSFPDVPPGPPARISNFNCTDAQGPFDPDEIYWPGIALTAHAPLTWDDRAINASGDLGRSDVFLGPEVLCVLSTVLQELGKEAQVSEAMEKYVKQGFWSSCTGRAILLEELGLSAVREAKGFLDNSVMEVLATVSAIAAEKSVASVMEDYRTLITRLPALGFDHAETQYDCNDMDDFLHVTRDGDIATLHLRTENGEYRLVHDEDSGTFLVHDCAREQGLGSFEVEQDENGTWNAKILSASDEYSSRTVTSFNDAVRITSSASCCLEEDHPIEEEGLSP</sequence>
<dbReference type="AlphaFoldDB" id="A0A0F9VGM8"/>
<dbReference type="EMBL" id="LAZR01000357">
    <property type="protein sequence ID" value="KKN72681.1"/>
    <property type="molecule type" value="Genomic_DNA"/>
</dbReference>
<organism evidence="1">
    <name type="scientific">marine sediment metagenome</name>
    <dbReference type="NCBI Taxonomy" id="412755"/>
    <lineage>
        <taxon>unclassified sequences</taxon>
        <taxon>metagenomes</taxon>
        <taxon>ecological metagenomes</taxon>
    </lineage>
</organism>
<evidence type="ECO:0000313" key="1">
    <source>
        <dbReference type="EMBL" id="KKN72681.1"/>
    </source>
</evidence>
<accession>A0A0F9VGM8</accession>
<comment type="caution">
    <text evidence="1">The sequence shown here is derived from an EMBL/GenBank/DDBJ whole genome shotgun (WGS) entry which is preliminary data.</text>
</comment>